<keyword evidence="1" id="KW-0472">Membrane</keyword>
<proteinExistence type="predicted"/>
<dbReference type="Proteomes" id="UP001232063">
    <property type="component" value="Unassembled WGS sequence"/>
</dbReference>
<keyword evidence="1" id="KW-1133">Transmembrane helix</keyword>
<evidence type="ECO:0000313" key="3">
    <source>
        <dbReference type="Proteomes" id="UP001232063"/>
    </source>
</evidence>
<dbReference type="EMBL" id="JASJOU010000006">
    <property type="protein sequence ID" value="MDJ1502706.1"/>
    <property type="molecule type" value="Genomic_DNA"/>
</dbReference>
<dbReference type="RefSeq" id="WP_314512942.1">
    <property type="nucleotide sequence ID" value="NZ_JASJOU010000006.1"/>
</dbReference>
<name>A0AAE3R2M3_9BACT</name>
<sequence length="95" mass="10532">MASRNINTYFILATLIAILPVVIPFLIQNIVETDGALLMFLMIYTWLAGILLMLLGISAIALARKEKHTIWVGLSILSVGLLRSAYIVKEVFLSI</sequence>
<keyword evidence="1" id="KW-0812">Transmembrane</keyword>
<accession>A0AAE3R2M3</accession>
<dbReference type="AlphaFoldDB" id="A0AAE3R2M3"/>
<organism evidence="2 3">
    <name type="scientific">Xanthocytophaga agilis</name>
    <dbReference type="NCBI Taxonomy" id="3048010"/>
    <lineage>
        <taxon>Bacteria</taxon>
        <taxon>Pseudomonadati</taxon>
        <taxon>Bacteroidota</taxon>
        <taxon>Cytophagia</taxon>
        <taxon>Cytophagales</taxon>
        <taxon>Rhodocytophagaceae</taxon>
        <taxon>Xanthocytophaga</taxon>
    </lineage>
</organism>
<feature type="transmembrane region" description="Helical" evidence="1">
    <location>
        <begin position="37"/>
        <end position="63"/>
    </location>
</feature>
<comment type="caution">
    <text evidence="2">The sequence shown here is derived from an EMBL/GenBank/DDBJ whole genome shotgun (WGS) entry which is preliminary data.</text>
</comment>
<reference evidence="2" key="1">
    <citation type="submission" date="2023-05" db="EMBL/GenBank/DDBJ databases">
        <authorList>
            <person name="Zhang X."/>
        </authorList>
    </citation>
    <scope>NUCLEOTIDE SEQUENCE</scope>
    <source>
        <strain evidence="2">BD1B2-1</strain>
    </source>
</reference>
<keyword evidence="3" id="KW-1185">Reference proteome</keyword>
<evidence type="ECO:0000313" key="2">
    <source>
        <dbReference type="EMBL" id="MDJ1502706.1"/>
    </source>
</evidence>
<gene>
    <name evidence="2" type="ORF">QNI22_18710</name>
</gene>
<protein>
    <submittedName>
        <fullName evidence="2">Uncharacterized protein</fullName>
    </submittedName>
</protein>
<evidence type="ECO:0000256" key="1">
    <source>
        <dbReference type="SAM" id="Phobius"/>
    </source>
</evidence>
<feature type="transmembrane region" description="Helical" evidence="1">
    <location>
        <begin position="9"/>
        <end position="31"/>
    </location>
</feature>
<feature type="transmembrane region" description="Helical" evidence="1">
    <location>
        <begin position="70"/>
        <end position="88"/>
    </location>
</feature>